<dbReference type="PIRSF" id="PIRSF004789">
    <property type="entry name" value="DR1281"/>
    <property type="match status" value="1"/>
</dbReference>
<dbReference type="RefSeq" id="WP_029071138.1">
    <property type="nucleotide sequence ID" value="NZ_JNKN01000001.1"/>
</dbReference>
<dbReference type="SUPFAM" id="SSF56300">
    <property type="entry name" value="Metallo-dependent phosphatases"/>
    <property type="match status" value="1"/>
</dbReference>
<feature type="binding site" evidence="2">
    <location>
        <position position="39"/>
    </location>
    <ligand>
        <name>Fe cation</name>
        <dbReference type="ChEBI" id="CHEBI:24875"/>
        <label>1</label>
    </ligand>
</feature>
<dbReference type="PATRIC" id="fig|1410657.5.peg.1665"/>
<feature type="binding site" evidence="2">
    <location>
        <position position="39"/>
    </location>
    <ligand>
        <name>Fe cation</name>
        <dbReference type="ChEBI" id="CHEBI:24875"/>
        <label>2</label>
    </ligand>
</feature>
<feature type="binding site" evidence="2">
    <location>
        <position position="8"/>
    </location>
    <ligand>
        <name>Fe cation</name>
        <dbReference type="ChEBI" id="CHEBI:24875"/>
        <label>1</label>
    </ligand>
</feature>
<organism evidence="3 4">
    <name type="scientific">Kandleria vitulina DSM 20405</name>
    <dbReference type="NCBI Taxonomy" id="1410657"/>
    <lineage>
        <taxon>Bacteria</taxon>
        <taxon>Bacillati</taxon>
        <taxon>Bacillota</taxon>
        <taxon>Erysipelotrichia</taxon>
        <taxon>Erysipelotrichales</taxon>
        <taxon>Coprobacillaceae</taxon>
        <taxon>Kandleria</taxon>
    </lineage>
</organism>
<dbReference type="NCBIfam" id="TIGR00282">
    <property type="entry name" value="TIGR00282 family metallophosphoesterase"/>
    <property type="match status" value="1"/>
</dbReference>
<evidence type="ECO:0000256" key="2">
    <source>
        <dbReference type="PIRSR" id="PIRSR004789-51"/>
    </source>
</evidence>
<evidence type="ECO:0000313" key="3">
    <source>
        <dbReference type="EMBL" id="KRN50797.1"/>
    </source>
</evidence>
<dbReference type="Gene3D" id="3.60.21.10">
    <property type="match status" value="1"/>
</dbReference>
<feature type="active site" description="Proton donor" evidence="1">
    <location>
        <position position="68"/>
    </location>
</feature>
<dbReference type="Proteomes" id="UP000051841">
    <property type="component" value="Unassembled WGS sequence"/>
</dbReference>
<dbReference type="EMBL" id="JQBL01000005">
    <property type="protein sequence ID" value="KRN50797.1"/>
    <property type="molecule type" value="Genomic_DNA"/>
</dbReference>
<feature type="binding site" evidence="2">
    <location>
        <position position="149"/>
    </location>
    <ligand>
        <name>Fe cation</name>
        <dbReference type="ChEBI" id="CHEBI:24875"/>
        <label>2</label>
    </ligand>
</feature>
<protein>
    <submittedName>
        <fullName evidence="3">Calcineurin-like phosphoesterase family protein</fullName>
    </submittedName>
</protein>
<dbReference type="InterPro" id="IPR029052">
    <property type="entry name" value="Metallo-depent_PP-like"/>
</dbReference>
<keyword evidence="4" id="KW-1185">Reference proteome</keyword>
<reference evidence="3 4" key="1">
    <citation type="journal article" date="2015" name="Genome Announc.">
        <title>Expanding the biotechnology potential of lactobacilli through comparative genomics of 213 strains and associated genera.</title>
        <authorList>
            <person name="Sun Z."/>
            <person name="Harris H.M."/>
            <person name="McCann A."/>
            <person name="Guo C."/>
            <person name="Argimon S."/>
            <person name="Zhang W."/>
            <person name="Yang X."/>
            <person name="Jeffery I.B."/>
            <person name="Cooney J.C."/>
            <person name="Kagawa T.F."/>
            <person name="Liu W."/>
            <person name="Song Y."/>
            <person name="Salvetti E."/>
            <person name="Wrobel A."/>
            <person name="Rasinkangas P."/>
            <person name="Parkhill J."/>
            <person name="Rea M.C."/>
            <person name="O'Sullivan O."/>
            <person name="Ritari J."/>
            <person name="Douillard F.P."/>
            <person name="Paul Ross R."/>
            <person name="Yang R."/>
            <person name="Briner A.E."/>
            <person name="Felis G.E."/>
            <person name="de Vos W.M."/>
            <person name="Barrangou R."/>
            <person name="Klaenhammer T.R."/>
            <person name="Caufield P.W."/>
            <person name="Cui Y."/>
            <person name="Zhang H."/>
            <person name="O'Toole P.W."/>
        </authorList>
    </citation>
    <scope>NUCLEOTIDE SEQUENCE [LARGE SCALE GENOMIC DNA]</scope>
    <source>
        <strain evidence="3 4">DSM 20405</strain>
    </source>
</reference>
<dbReference type="GO" id="GO:0046872">
    <property type="term" value="F:metal ion binding"/>
    <property type="evidence" value="ECO:0007669"/>
    <property type="project" value="UniProtKB-KW"/>
</dbReference>
<dbReference type="PANTHER" id="PTHR36303:SF1">
    <property type="entry name" value="2',3'-CYCLIC-NUCLEOTIDE 2'-PHOSPHODIESTERASE"/>
    <property type="match status" value="1"/>
</dbReference>
<feature type="binding site" evidence="2">
    <location>
        <position position="176"/>
    </location>
    <ligand>
        <name>Fe cation</name>
        <dbReference type="ChEBI" id="CHEBI:24875"/>
        <label>1</label>
    </ligand>
</feature>
<feature type="binding site" evidence="2">
    <location>
        <position position="174"/>
    </location>
    <ligand>
        <name>Fe cation</name>
        <dbReference type="ChEBI" id="CHEBI:24875"/>
        <label>2</label>
    </ligand>
</feature>
<dbReference type="PANTHER" id="PTHR36303">
    <property type="entry name" value="2',3'-CYCLIC-NUCLEOTIDE 2'-PHOSPHODIESTERASE"/>
    <property type="match status" value="1"/>
</dbReference>
<keyword evidence="2" id="KW-0479">Metal-binding</keyword>
<sequence length="262" mass="29481">MKILFIGDVFGKTGRQVLSRYLPQVKKKYNVDMVIANGENVSHGKGLIRKHYDEMVFEGISLITMGNHTYAKRELFDYIDDADRLIVPLNKPRSLPGVGSRQIEIKGKKVRVTNLLGLTFMDGKSNNPFEVIDDLLLEDDSDIHIVDFHAETTSDKIALGYYLDGRVSAVLGTHTHVPTADEKILSQGTAFQCDVGMTGPYESVIGCEKETIIKRNLTSLMTPFRVAEDEGQFLATLLTFDDHTNKCTDIMRIRIDKDHPFQ</sequence>
<name>A0A0R2HN83_9FIRM</name>
<feature type="binding site" evidence="2">
    <location>
        <position position="67"/>
    </location>
    <ligand>
        <name>Fe cation</name>
        <dbReference type="ChEBI" id="CHEBI:24875"/>
        <label>2</label>
    </ligand>
</feature>
<feature type="binding site" evidence="2">
    <location>
        <position position="40"/>
    </location>
    <ligand>
        <name>Fe cation</name>
        <dbReference type="ChEBI" id="CHEBI:24875"/>
        <label>1</label>
    </ligand>
</feature>
<dbReference type="InterPro" id="IPR005235">
    <property type="entry name" value="YmdB-like"/>
</dbReference>
<proteinExistence type="predicted"/>
<accession>A0A0R2HN83</accession>
<evidence type="ECO:0000313" key="4">
    <source>
        <dbReference type="Proteomes" id="UP000051841"/>
    </source>
</evidence>
<comment type="caution">
    <text evidence="3">The sequence shown here is derived from an EMBL/GenBank/DDBJ whole genome shotgun (WGS) entry which is preliminary data.</text>
</comment>
<evidence type="ECO:0000256" key="1">
    <source>
        <dbReference type="PIRSR" id="PIRSR004789-50"/>
    </source>
</evidence>
<dbReference type="AlphaFoldDB" id="A0A0R2HN83"/>
<dbReference type="Pfam" id="PF13277">
    <property type="entry name" value="YmdB"/>
    <property type="match status" value="1"/>
</dbReference>
<gene>
    <name evidence="3" type="ORF">IV49_GL001613</name>
</gene>
<dbReference type="GO" id="GO:0004113">
    <property type="term" value="F:2',3'-cyclic-nucleotide 3'-phosphodiesterase activity"/>
    <property type="evidence" value="ECO:0007669"/>
    <property type="project" value="TreeGrafter"/>
</dbReference>